<dbReference type="InterPro" id="IPR012156">
    <property type="entry name" value="Cold_shock_CspA"/>
</dbReference>
<dbReference type="GO" id="GO:0003676">
    <property type="term" value="F:nucleic acid binding"/>
    <property type="evidence" value="ECO:0007669"/>
    <property type="project" value="InterPro"/>
</dbReference>
<proteinExistence type="predicted"/>
<evidence type="ECO:0000313" key="1">
    <source>
        <dbReference type="EMBL" id="PEM70570.1"/>
    </source>
</evidence>
<dbReference type="AlphaFoldDB" id="A0A2B6RDR4"/>
<reference evidence="1 2" key="1">
    <citation type="submission" date="2017-09" db="EMBL/GenBank/DDBJ databases">
        <title>Large-scale bioinformatics analysis of Bacillus genomes uncovers conserved roles of natural products in bacterial physiology.</title>
        <authorList>
            <consortium name="Agbiome Team Llc"/>
            <person name="Bleich R.M."/>
            <person name="Grubbs K.J."/>
            <person name="Santa Maria K.C."/>
            <person name="Allen S.E."/>
            <person name="Farag S."/>
            <person name="Shank E.A."/>
            <person name="Bowers A."/>
        </authorList>
    </citation>
    <scope>NUCLEOTIDE SEQUENCE [LARGE SCALE GENOMIC DNA]</scope>
    <source>
        <strain evidence="1 2">AFS009893</strain>
    </source>
</reference>
<evidence type="ECO:0008006" key="3">
    <source>
        <dbReference type="Google" id="ProtNLM"/>
    </source>
</evidence>
<dbReference type="PIRSF" id="PIRSF002599">
    <property type="entry name" value="Cold_shock_A"/>
    <property type="match status" value="1"/>
</dbReference>
<dbReference type="EMBL" id="NUDP01000033">
    <property type="protein sequence ID" value="PEM70570.1"/>
    <property type="molecule type" value="Genomic_DNA"/>
</dbReference>
<dbReference type="Pfam" id="PF06961">
    <property type="entry name" value="DUF1294"/>
    <property type="match status" value="1"/>
</dbReference>
<organism evidence="1 2">
    <name type="scientific">Bacillus pseudomycoides</name>
    <dbReference type="NCBI Taxonomy" id="64104"/>
    <lineage>
        <taxon>Bacteria</taxon>
        <taxon>Bacillati</taxon>
        <taxon>Bacillota</taxon>
        <taxon>Bacilli</taxon>
        <taxon>Bacillales</taxon>
        <taxon>Bacillaceae</taxon>
        <taxon>Bacillus</taxon>
        <taxon>Bacillus cereus group</taxon>
    </lineage>
</organism>
<protein>
    <recommendedName>
        <fullName evidence="3">DUF1294 domain-containing protein</fullName>
    </recommendedName>
</protein>
<dbReference type="InterPro" id="IPR010718">
    <property type="entry name" value="DUF1294"/>
</dbReference>
<dbReference type="Proteomes" id="UP000219775">
    <property type="component" value="Unassembled WGS sequence"/>
</dbReference>
<gene>
    <name evidence="1" type="ORF">CN613_07675</name>
</gene>
<accession>A0A2B6RDR4</accession>
<evidence type="ECO:0000313" key="2">
    <source>
        <dbReference type="Proteomes" id="UP000219775"/>
    </source>
</evidence>
<comment type="caution">
    <text evidence="1">The sequence shown here is derived from an EMBL/GenBank/DDBJ whole genome shotgun (WGS) entry which is preliminary data.</text>
</comment>
<dbReference type="RefSeq" id="WP_097848188.1">
    <property type="nucleotide sequence ID" value="NZ_NUAS01000076.1"/>
</dbReference>
<name>A0A2B6RDR4_9BACI</name>
<sequence length="84" mass="9498">MFVKCMYVICISVIAFSMMGLDKRKAVKKQWRTPESTLFLVSAAGGAIGTWIGMYVFHHKTHKNKFKIGMPVLVAITSYAIWVI</sequence>